<name>A0ABW4RI86_9BACL</name>
<gene>
    <name evidence="3" type="ORF">ACFSC9_10290</name>
</gene>
<evidence type="ECO:0000313" key="4">
    <source>
        <dbReference type="Proteomes" id="UP001597233"/>
    </source>
</evidence>
<proteinExistence type="predicted"/>
<dbReference type="PROSITE" id="PS51782">
    <property type="entry name" value="LYSM"/>
    <property type="match status" value="1"/>
</dbReference>
<dbReference type="PANTHER" id="PTHR34700:SF4">
    <property type="entry name" value="PHAGE-LIKE ELEMENT PBSX PROTEIN XKDP"/>
    <property type="match status" value="1"/>
</dbReference>
<dbReference type="SUPFAM" id="SSF54106">
    <property type="entry name" value="LysM domain"/>
    <property type="match status" value="1"/>
</dbReference>
<reference evidence="4" key="1">
    <citation type="journal article" date="2019" name="Int. J. Syst. Evol. Microbiol.">
        <title>The Global Catalogue of Microorganisms (GCM) 10K type strain sequencing project: providing services to taxonomists for standard genome sequencing and annotation.</title>
        <authorList>
            <consortium name="The Broad Institute Genomics Platform"/>
            <consortium name="The Broad Institute Genome Sequencing Center for Infectious Disease"/>
            <person name="Wu L."/>
            <person name="Ma J."/>
        </authorList>
    </citation>
    <scope>NUCLEOTIDE SEQUENCE [LARGE SCALE GENOMIC DNA]</scope>
    <source>
        <strain evidence="4">CCUG 54950</strain>
    </source>
</reference>
<dbReference type="Proteomes" id="UP001597233">
    <property type="component" value="Unassembled WGS sequence"/>
</dbReference>
<evidence type="ECO:0000259" key="2">
    <source>
        <dbReference type="PROSITE" id="PS51782"/>
    </source>
</evidence>
<dbReference type="Pfam" id="PF01476">
    <property type="entry name" value="LysM"/>
    <property type="match status" value="1"/>
</dbReference>
<evidence type="ECO:0000313" key="3">
    <source>
        <dbReference type="EMBL" id="MFD1885916.1"/>
    </source>
</evidence>
<dbReference type="RefSeq" id="WP_347324852.1">
    <property type="nucleotide sequence ID" value="NZ_JBCGUH010000004.1"/>
</dbReference>
<protein>
    <submittedName>
        <fullName evidence="3">LysM peptidoglycan-binding domain-containing protein</fullName>
    </submittedName>
</protein>
<evidence type="ECO:0000256" key="1">
    <source>
        <dbReference type="SAM" id="MobiDB-lite"/>
    </source>
</evidence>
<feature type="compositionally biased region" description="Polar residues" evidence="1">
    <location>
        <begin position="140"/>
        <end position="152"/>
    </location>
</feature>
<dbReference type="PANTHER" id="PTHR34700">
    <property type="entry name" value="POTASSIUM BINDING PROTEIN KBP"/>
    <property type="match status" value="1"/>
</dbReference>
<feature type="region of interest" description="Disordered" evidence="1">
    <location>
        <begin position="137"/>
        <end position="156"/>
    </location>
</feature>
<comment type="caution">
    <text evidence="3">The sequence shown here is derived from an EMBL/GenBank/DDBJ whole genome shotgun (WGS) entry which is preliminary data.</text>
</comment>
<feature type="domain" description="LysM" evidence="2">
    <location>
        <begin position="162"/>
        <end position="212"/>
    </location>
</feature>
<dbReference type="CDD" id="cd00118">
    <property type="entry name" value="LysM"/>
    <property type="match status" value="1"/>
</dbReference>
<dbReference type="EMBL" id="JBHUEH010000014">
    <property type="protein sequence ID" value="MFD1885916.1"/>
    <property type="molecule type" value="Genomic_DNA"/>
</dbReference>
<organism evidence="3 4">
    <name type="scientific">Paenibacillus wenxiniae</name>
    <dbReference type="NCBI Taxonomy" id="1636843"/>
    <lineage>
        <taxon>Bacteria</taxon>
        <taxon>Bacillati</taxon>
        <taxon>Bacillota</taxon>
        <taxon>Bacilli</taxon>
        <taxon>Bacillales</taxon>
        <taxon>Paenibacillaceae</taxon>
        <taxon>Paenibacillus</taxon>
    </lineage>
</organism>
<dbReference type="InterPro" id="IPR018392">
    <property type="entry name" value="LysM"/>
</dbReference>
<dbReference type="Gene3D" id="3.10.350.10">
    <property type="entry name" value="LysM domain"/>
    <property type="match status" value="1"/>
</dbReference>
<dbReference type="InterPro" id="IPR052196">
    <property type="entry name" value="Bact_Kbp"/>
</dbReference>
<accession>A0ABW4RI86</accession>
<dbReference type="SMART" id="SM00257">
    <property type="entry name" value="LysM"/>
    <property type="match status" value="1"/>
</dbReference>
<dbReference type="InterPro" id="IPR036779">
    <property type="entry name" value="LysM_dom_sf"/>
</dbReference>
<keyword evidence="4" id="KW-1185">Reference proteome</keyword>
<sequence length="214" mass="23837">MDIYLIDGTRNFFHFPVNPEEITISRSKGYETVNMLEHGEFDFTQGDKIKEISFSSFFPKDYDPSYCRYSNLPTPQAATNQLNQFLVSKKPAQLVITGTGVNVPVYLITYNTTFRGGEPDDISFELTFRTWRDAKVQPSKAASQGKTTGKSGSRTDLKQTGKTYIVKAGDSLSKIAKLELGDSSKWNAIYKLNTKVIGGNPNVIKPGQKLVMPS</sequence>